<dbReference type="Gene3D" id="1.25.10.10">
    <property type="entry name" value="Leucine-rich Repeat Variant"/>
    <property type="match status" value="1"/>
</dbReference>
<name>A0A4W6FZ37_LATCA</name>
<dbReference type="SMART" id="SM00642">
    <property type="entry name" value="Aamy"/>
    <property type="match status" value="1"/>
</dbReference>
<feature type="domain" description="Glycosyl hydrolase family 13 catalytic" evidence="3">
    <location>
        <begin position="530"/>
        <end position="813"/>
    </location>
</feature>
<dbReference type="GO" id="GO:0016324">
    <property type="term" value="C:apical plasma membrane"/>
    <property type="evidence" value="ECO:0007669"/>
    <property type="project" value="TreeGrafter"/>
</dbReference>
<reference evidence="5" key="1">
    <citation type="submission" date="2015-09" db="EMBL/GenBank/DDBJ databases">
        <authorList>
            <person name="Sai Rama Sridatta P."/>
        </authorList>
    </citation>
    <scope>NUCLEOTIDE SEQUENCE [LARGE SCALE GENOMIC DNA]</scope>
</reference>
<dbReference type="InterPro" id="IPR011989">
    <property type="entry name" value="ARM-like"/>
</dbReference>
<dbReference type="InterPro" id="IPR006047">
    <property type="entry name" value="GH13_cat_dom"/>
</dbReference>
<keyword evidence="2" id="KW-0472">Membrane</keyword>
<dbReference type="GO" id="GO:0005975">
    <property type="term" value="P:carbohydrate metabolic process"/>
    <property type="evidence" value="ECO:0007669"/>
    <property type="project" value="InterPro"/>
</dbReference>
<protein>
    <submittedName>
        <fullName evidence="4">Solute carrier family 3 member 2b</fullName>
    </submittedName>
</protein>
<dbReference type="GO" id="GO:0015823">
    <property type="term" value="P:phenylalanine transport"/>
    <property type="evidence" value="ECO:0007669"/>
    <property type="project" value="TreeGrafter"/>
</dbReference>
<evidence type="ECO:0000256" key="1">
    <source>
        <dbReference type="SAM" id="MobiDB-lite"/>
    </source>
</evidence>
<dbReference type="InterPro" id="IPR042280">
    <property type="entry name" value="SLC3A2"/>
</dbReference>
<reference evidence="4" key="3">
    <citation type="submission" date="2025-09" db="UniProtKB">
        <authorList>
            <consortium name="Ensembl"/>
        </authorList>
    </citation>
    <scope>IDENTIFICATION</scope>
</reference>
<dbReference type="Pfam" id="PF16028">
    <property type="entry name" value="SLC3A2_N"/>
    <property type="match status" value="1"/>
</dbReference>
<feature type="region of interest" description="Disordered" evidence="1">
    <location>
        <begin position="79"/>
        <end position="197"/>
    </location>
</feature>
<dbReference type="PANTHER" id="PTHR46673:SF3">
    <property type="entry name" value="SOLUTE CARRIER FAMILY 3 (AMINO ACID TRANSPORTER HEAVY CHAIN), MEMBER 2A-RELATED"/>
    <property type="match status" value="1"/>
</dbReference>
<proteinExistence type="predicted"/>
<evidence type="ECO:0000256" key="2">
    <source>
        <dbReference type="SAM" id="Phobius"/>
    </source>
</evidence>
<dbReference type="GO" id="GO:0015180">
    <property type="term" value="F:L-alanine transmembrane transporter activity"/>
    <property type="evidence" value="ECO:0007669"/>
    <property type="project" value="TreeGrafter"/>
</dbReference>
<dbReference type="Pfam" id="PF00128">
    <property type="entry name" value="Alpha-amylase"/>
    <property type="match status" value="1"/>
</dbReference>
<keyword evidence="2" id="KW-1133">Transmembrane helix</keyword>
<keyword evidence="5" id="KW-1185">Reference proteome</keyword>
<accession>A0A4W6FZ37</accession>
<dbReference type="GO" id="GO:0016323">
    <property type="term" value="C:basolateral plasma membrane"/>
    <property type="evidence" value="ECO:0007669"/>
    <property type="project" value="TreeGrafter"/>
</dbReference>
<evidence type="ECO:0000313" key="5">
    <source>
        <dbReference type="Proteomes" id="UP000314980"/>
    </source>
</evidence>
<dbReference type="GO" id="GO:0015173">
    <property type="term" value="F:aromatic amino acid transmembrane transporter activity"/>
    <property type="evidence" value="ECO:0007669"/>
    <property type="project" value="TreeGrafter"/>
</dbReference>
<keyword evidence="2" id="KW-0812">Transmembrane</keyword>
<dbReference type="SUPFAM" id="SSF51445">
    <property type="entry name" value="(Trans)glycosidases"/>
    <property type="match status" value="1"/>
</dbReference>
<dbReference type="GO" id="GO:0015190">
    <property type="term" value="F:L-leucine transmembrane transporter activity"/>
    <property type="evidence" value="ECO:0007669"/>
    <property type="project" value="TreeGrafter"/>
</dbReference>
<dbReference type="Ensembl" id="ENSLCAT00010057793.1">
    <property type="protein sequence ID" value="ENSLCAP00010056257.1"/>
    <property type="gene ID" value="ENSLCAG00010026257.1"/>
</dbReference>
<evidence type="ECO:0000259" key="3">
    <source>
        <dbReference type="SMART" id="SM00642"/>
    </source>
</evidence>
<dbReference type="InParanoid" id="A0A4W6FZ37"/>
<dbReference type="AlphaFoldDB" id="A0A4W6FZ37"/>
<dbReference type="GeneTree" id="ENSGT00940000156646"/>
<dbReference type="GO" id="GO:1904273">
    <property type="term" value="P:L-alanine import across plasma membrane"/>
    <property type="evidence" value="ECO:0007669"/>
    <property type="project" value="TreeGrafter"/>
</dbReference>
<dbReference type="SUPFAM" id="SSF48371">
    <property type="entry name" value="ARM repeat"/>
    <property type="match status" value="1"/>
</dbReference>
<dbReference type="InterPro" id="IPR017853">
    <property type="entry name" value="GH"/>
</dbReference>
<dbReference type="PANTHER" id="PTHR46673">
    <property type="entry name" value="4F2 CELL-SURFACE ANTIGEN HEAVY CHAIN"/>
    <property type="match status" value="1"/>
</dbReference>
<dbReference type="InterPro" id="IPR031984">
    <property type="entry name" value="SLC3A2_N"/>
</dbReference>
<reference evidence="4" key="2">
    <citation type="submission" date="2025-08" db="UniProtKB">
        <authorList>
            <consortium name="Ensembl"/>
        </authorList>
    </citation>
    <scope>IDENTIFICATION</scope>
</reference>
<feature type="transmembrane region" description="Helical" evidence="2">
    <location>
        <begin position="482"/>
        <end position="504"/>
    </location>
</feature>
<gene>
    <name evidence="4" type="primary">LOC108892379</name>
</gene>
<evidence type="ECO:0000313" key="4">
    <source>
        <dbReference type="Ensembl" id="ENSLCAP00010056257.1"/>
    </source>
</evidence>
<dbReference type="InterPro" id="IPR016024">
    <property type="entry name" value="ARM-type_fold"/>
</dbReference>
<sequence length="897" mass="99536">MDPHGAVSGSASIHSQRSQLLYQRFLSDAAAGLTFSPDTESGTDRVSYSQADFRHLFRPTGVLRPVAKRPVERRHYRASPRLKHQLAPGSRLLPLLPESPESVDHSDPQRTGLLQDSCRRTRGTEVQPVHKGAHKTQIIFKDSNYTRNLQRRSHPDLKNRTTHTPKKSLNRDLNDLQDQDQTGRRQSDSAGSDPDGWVAAQSEVLDGDHSRGVIQRLLAQLFHDDQPEDLDQPPDVQSVVSQLVYLSNQTPLVRSLLAEQLNSAESRTRLLACTTLSRLKGPVNKDVVQKLIHLMWNDHSDPVRLAAAETLMKLGKVQDVHNQIRLKLEDVRGLQGRTAALNLLSSLKLTTATLLESVVSCFRDEFSAVRKQACETAASLLLKEETLWVRWVCHQQTCRRRCSAAWRPRMMQSCVWPPVACCRASTCPRTNCWTSCCSGSTLNLTGRSAGQCRKCCVCVTGGGRRTAATIASSVCSWVRTRWALLVVFWLGWLGMLAGAVLIILQAPRCRDLPTTNWWNNGPLYQIGNIQAFTDARNLKGLEQKIDRLSQLKVKGLVVGPIHVAPSDEAMSLRFEEISPEAGNLEQFKGFVQAAHKKGISVVLDLTPNYQGSSGPWFSNISVTNVAERLKSALVFWLNEGVDGIQLSGVERVSTVVPSLWADIRAIVQNETDDRPNKRVLIGITDRSSADDVSSLLSSTGVDLLISRVLRPTDADAAERAQSIQRLYSSHNQTKLAWSLGGRAEGHLASLVGPAMVKLHQLLLLTLPGTPVFNYGDEIGLMDEDNKFPKMLWDSDEELNGTLQEERAERLSCRSFFHSLSELRAYLRIWDQSKRYLAAFNWAEEVTVLQLSDTALPRQATVVLSTNSSVLPVDSSVDLTNLQLGPGQAALLMFAYTG</sequence>
<dbReference type="STRING" id="8187.ENSLCAP00010056257"/>
<dbReference type="Proteomes" id="UP000314980">
    <property type="component" value="Unassembled WGS sequence"/>
</dbReference>
<dbReference type="Gene3D" id="3.20.20.80">
    <property type="entry name" value="Glycosidases"/>
    <property type="match status" value="1"/>
</dbReference>
<dbReference type="GO" id="GO:1903801">
    <property type="term" value="P:L-leucine import across plasma membrane"/>
    <property type="evidence" value="ECO:0007669"/>
    <property type="project" value="TreeGrafter"/>
</dbReference>
<organism evidence="4 5">
    <name type="scientific">Lates calcarifer</name>
    <name type="common">Barramundi</name>
    <name type="synonym">Holocentrus calcarifer</name>
    <dbReference type="NCBI Taxonomy" id="8187"/>
    <lineage>
        <taxon>Eukaryota</taxon>
        <taxon>Metazoa</taxon>
        <taxon>Chordata</taxon>
        <taxon>Craniata</taxon>
        <taxon>Vertebrata</taxon>
        <taxon>Euteleostomi</taxon>
        <taxon>Actinopterygii</taxon>
        <taxon>Neopterygii</taxon>
        <taxon>Teleostei</taxon>
        <taxon>Neoteleostei</taxon>
        <taxon>Acanthomorphata</taxon>
        <taxon>Carangaria</taxon>
        <taxon>Carangaria incertae sedis</taxon>
        <taxon>Centropomidae</taxon>
        <taxon>Lates</taxon>
    </lineage>
</organism>